<dbReference type="GO" id="GO:0003677">
    <property type="term" value="F:DNA binding"/>
    <property type="evidence" value="ECO:0007669"/>
    <property type="project" value="UniProtKB-KW"/>
</dbReference>
<feature type="domain" description="HTH merR-type" evidence="3">
    <location>
        <begin position="1"/>
        <end position="69"/>
    </location>
</feature>
<organism evidence="4 5">
    <name type="scientific">Actinomadura macrotermitis</name>
    <dbReference type="NCBI Taxonomy" id="2585200"/>
    <lineage>
        <taxon>Bacteria</taxon>
        <taxon>Bacillati</taxon>
        <taxon>Actinomycetota</taxon>
        <taxon>Actinomycetes</taxon>
        <taxon>Streptosporangiales</taxon>
        <taxon>Thermomonosporaceae</taxon>
        <taxon>Actinomadura</taxon>
    </lineage>
</organism>
<protein>
    <recommendedName>
        <fullName evidence="3">HTH merR-type domain-containing protein</fullName>
    </recommendedName>
</protein>
<name>A0A7K0C048_9ACTN</name>
<dbReference type="PANTHER" id="PTHR30204">
    <property type="entry name" value="REDOX-CYCLING DRUG-SENSING TRANSCRIPTIONAL ACTIVATOR SOXR"/>
    <property type="match status" value="1"/>
</dbReference>
<reference evidence="4 5" key="1">
    <citation type="submission" date="2019-10" db="EMBL/GenBank/DDBJ databases">
        <title>Actinomadura rubteroloni sp. nov. and Actinomadura macrotermitis sp. nov., isolated from the gut of fungus growing-termite Macrotermes natalensis.</title>
        <authorList>
            <person name="Benndorf R."/>
            <person name="Martin K."/>
            <person name="Kuefner M."/>
            <person name="De Beer W."/>
            <person name="Kaster A.-K."/>
            <person name="Vollmers J."/>
            <person name="Poulsen M."/>
            <person name="Beemelmanns C."/>
        </authorList>
    </citation>
    <scope>NUCLEOTIDE SEQUENCE [LARGE SCALE GENOMIC DNA]</scope>
    <source>
        <strain evidence="4 5">RB68</strain>
    </source>
</reference>
<dbReference type="PRINTS" id="PR00040">
    <property type="entry name" value="HTHMERR"/>
</dbReference>
<dbReference type="RefSeq" id="WP_153536296.1">
    <property type="nucleotide sequence ID" value="NZ_WEGH01000003.1"/>
</dbReference>
<dbReference type="PROSITE" id="PS50937">
    <property type="entry name" value="HTH_MERR_2"/>
    <property type="match status" value="1"/>
</dbReference>
<dbReference type="AlphaFoldDB" id="A0A7K0C048"/>
<keyword evidence="1" id="KW-0238">DNA-binding</keyword>
<evidence type="ECO:0000313" key="5">
    <source>
        <dbReference type="Proteomes" id="UP000487268"/>
    </source>
</evidence>
<evidence type="ECO:0000313" key="4">
    <source>
        <dbReference type="EMBL" id="MQY06820.1"/>
    </source>
</evidence>
<accession>A0A7K0C048</accession>
<dbReference type="GO" id="GO:0003700">
    <property type="term" value="F:DNA-binding transcription factor activity"/>
    <property type="evidence" value="ECO:0007669"/>
    <property type="project" value="InterPro"/>
</dbReference>
<dbReference type="CDD" id="cd00592">
    <property type="entry name" value="HTH_MerR-like"/>
    <property type="match status" value="1"/>
</dbReference>
<dbReference type="EMBL" id="WEGH01000003">
    <property type="protein sequence ID" value="MQY06820.1"/>
    <property type="molecule type" value="Genomic_DNA"/>
</dbReference>
<comment type="caution">
    <text evidence="4">The sequence shown here is derived from an EMBL/GenBank/DDBJ whole genome shotgun (WGS) entry which is preliminary data.</text>
</comment>
<feature type="coiled-coil region" evidence="2">
    <location>
        <begin position="72"/>
        <end position="106"/>
    </location>
</feature>
<dbReference type="PANTHER" id="PTHR30204:SF93">
    <property type="entry name" value="HTH MERR-TYPE DOMAIN-CONTAINING PROTEIN"/>
    <property type="match status" value="1"/>
</dbReference>
<dbReference type="Gene3D" id="1.10.1660.10">
    <property type="match status" value="1"/>
</dbReference>
<keyword evidence="5" id="KW-1185">Reference proteome</keyword>
<dbReference type="Proteomes" id="UP000487268">
    <property type="component" value="Unassembled WGS sequence"/>
</dbReference>
<dbReference type="Pfam" id="PF13411">
    <property type="entry name" value="MerR_1"/>
    <property type="match status" value="1"/>
</dbReference>
<keyword evidence="2" id="KW-0175">Coiled coil</keyword>
<proteinExistence type="predicted"/>
<dbReference type="SMART" id="SM00422">
    <property type="entry name" value="HTH_MERR"/>
    <property type="match status" value="1"/>
</dbReference>
<evidence type="ECO:0000256" key="1">
    <source>
        <dbReference type="ARBA" id="ARBA00023125"/>
    </source>
</evidence>
<dbReference type="SUPFAM" id="SSF46955">
    <property type="entry name" value="Putative DNA-binding domain"/>
    <property type="match status" value="1"/>
</dbReference>
<dbReference type="InterPro" id="IPR009061">
    <property type="entry name" value="DNA-bd_dom_put_sf"/>
</dbReference>
<dbReference type="InterPro" id="IPR047057">
    <property type="entry name" value="MerR_fam"/>
</dbReference>
<dbReference type="OrthoDB" id="4569196at2"/>
<evidence type="ECO:0000256" key="2">
    <source>
        <dbReference type="SAM" id="Coils"/>
    </source>
</evidence>
<dbReference type="InterPro" id="IPR000551">
    <property type="entry name" value="MerR-type_HTH_dom"/>
</dbReference>
<sequence length="252" mass="27836">MRIGELAALAGVTTRTVRHYHHLGLLPEPERRANGYREYGLRDAVALARVRRLTELGLSLEEIRDVLGDDRGRELREILRELDADLARQQEAIAARRERLAHLLAEADPHPDSVVSPGMAEVLRALPRGGSKFAELDREMLLLADTGASPEDRARMAELFRPLTDPATAGRAGELYARLDGLADADPADPRVTALARDLAAYLPAEIAAVMAGSLRSPETARWLDTMSTEMSPAQTAVFRHLVTLLRKERTR</sequence>
<evidence type="ECO:0000259" key="3">
    <source>
        <dbReference type="PROSITE" id="PS50937"/>
    </source>
</evidence>
<gene>
    <name evidence="4" type="ORF">ACRB68_49160</name>
</gene>